<evidence type="ECO:0000313" key="7">
    <source>
        <dbReference type="Proteomes" id="UP000689195"/>
    </source>
</evidence>
<feature type="transmembrane region" description="Helical" evidence="4">
    <location>
        <begin position="2426"/>
        <end position="2448"/>
    </location>
</feature>
<name>A0A8S1XJE3_9CILI</name>
<keyword evidence="4" id="KW-1133">Transmembrane helix</keyword>
<keyword evidence="3" id="KW-1015">Disulfide bond</keyword>
<feature type="transmembrane region" description="Helical" evidence="4">
    <location>
        <begin position="2393"/>
        <end position="2420"/>
    </location>
</feature>
<dbReference type="Pfam" id="PF01508">
    <property type="entry name" value="Paramecium_SA"/>
    <property type="match status" value="14"/>
</dbReference>
<dbReference type="InterPro" id="IPR011936">
    <property type="entry name" value="Myxo_disulph_rpt"/>
</dbReference>
<evidence type="ECO:0000313" key="6">
    <source>
        <dbReference type="EMBL" id="CAD8201265.1"/>
    </source>
</evidence>
<accession>A0A8S1XJE3</accession>
<protein>
    <submittedName>
        <fullName evidence="6">Uncharacterized protein</fullName>
    </submittedName>
</protein>
<evidence type="ECO:0000256" key="2">
    <source>
        <dbReference type="ARBA" id="ARBA00022737"/>
    </source>
</evidence>
<feature type="transmembrane region" description="Helical" evidence="4">
    <location>
        <begin position="2364"/>
        <end position="2381"/>
    </location>
</feature>
<feature type="transmembrane region" description="Helical" evidence="4">
    <location>
        <begin position="2252"/>
        <end position="2277"/>
    </location>
</feature>
<dbReference type="InterPro" id="IPR002895">
    <property type="entry name" value="Paramecium_SA"/>
</dbReference>
<feature type="signal peptide" evidence="5">
    <location>
        <begin position="1"/>
        <end position="18"/>
    </location>
</feature>
<dbReference type="OrthoDB" id="302139at2759"/>
<keyword evidence="7" id="KW-1185">Reference proteome</keyword>
<sequence length="2487" mass="283920">MNIQMYFVILMIASSIYMRQISEYCVCRHVDNKDECQRSQICIWNGEKCDLRSGETYIYQVDQEDADQCYKYIQEDCIQMEMCGFYLGECIGFTECGLFQKNQCQESSLKCVSDGQKCIEKRGCMDYDTEVGCQNKNINGNYCYWDVHAIFKCQDVMQCTQLPQYLMNDNDCRNAMYYCTVNDLGLGCEEGKNKCEEYKLENQCYFTYNKKIECFWDVELQMCFTKNCENKRLKTYEECNSYMSQCTTNGIHCIEKKECKNIGNAIGCVFDINNKKCVYFNGQCQVKSCITAPQSYNNYQQCQSYDQLLDCVSAQNGGCKDRPLQCQDYYQEIDCYSVSTQDCVWFENKCDKRQCLHAPKNFDHYQCKQYGKCMGILQGGCELRPQTCEEIIKQEFCDITYDESNCIWEDNQCQQLICSNLKLPKYDSNQKCKQASKLCTFSIEVGGCIDFICKSVVDVSACTIDSLDQICTLNDGCIAKRCKLAPSYYDTNAQCELWIPTCTVNIYEFDGLKLKFGCTDKPLECSIAQQEQCYTTYFGVQCKWQLNKCSNQQCIDADNTHITNEDCANFKVGTIQCIINSTNNGCIDWPNSCSQMLTETQCNIGLQNSNICIWSSNSCRQVDCLDAPLYINNLQCNNYLNNCIVKPSFQGCMIRPSNLVCSQSPNTKMYDTHQECQAWNPNCTVSDYLTSVGCQQKSASCSDYTTKNQCKIILDNSYPNPNPQSYCFWDYITSTCQSAYQNSSYQCNRQSFGELTHKNCEDFMKICTINNNITKLCVSLQDDCINYTIPQACVLNKYQQPCIWDKSQSKCQNVLCSENTVAQTEAECFKYQRQYLCQLIYNKDGIGQKGCEERPTNCSDIKYQKICNKTVTKLNQKCYYYNNKCNIINDASQCQLITEASSDEECQYYFSLCLLQQSGKGCYSVDECKNLKNFNCNSGILFKNNKCLYYGNECRQNLFCNQLFPSQSSCNDVKTSLNILCSYQYVEFELKCVDQECALNNITGSIVDKYSACYNYSSICAYDITTDSTTKSCMQIINCNDLTQQGLINYLLCNNSLTITKQKCGFNFVNNQCENRQCEHLKFANFGLLSDEDCYNWNHDCIFDGTNCKLFNNIDCTQIKLKHQCIQYSQCKLNQNNCVSNIDCEINTTAITMYECQLINIICQLDFINNQGCKYEQCDYITNPSQCNSAHTSDGMDCYWSTSCIPKSCTVFTNSSDCQAKYGLLIVNSKNISVKCYWCSGSCSYNNPCNATIDLGLVKHEDCYNQNILNTITYSNGPICIQKQSSCSAYALQAFCVKTIDGQKCAWSSGSCKDYCMSISTSPLSHEDCHTFDNNCMKNGTTCVLLNCSSLNVTDCLIYSNICTENSSNQCVKITNCNVHNSTNCSTGKDFQGYPCEYVGGTCQKQSNLENCSSLTNQDDHQSCESYFLSGICTVKSKNTNCTNLPINCSQAAKKQCVIDQNKNRCYWKQTNQCVLLVNCLDLGNENDSHYKCQSYLSQCTVNPQLNGCIDLIDCNLYTIKEQCYKDNQKRDCEWIQLQNKCELKSCSTAQLMQYSSGACQQYYGLTCSVNADLTQCEIAQGQCLGYNQQQCKSDGQRNFDGTECFWNVEKDECVEKTCENGPKFALSDKECQGYMQNCQKGGCRLKVCTDYYYAIDYACASIFPDKSCTTNGYQCIKRSTCEAVLIKDGCTFNQFYNDCEWIENTCVIKTCNTATINLITHKECQEYLSQCTTKKGGGCVVINECTDFQIKDACQSDKYNQGCIWDDQLELCFTDICEGFCGDGIITNSSEACDDGNYLPYDGCYKCQIQCSLGCLQCEGKLCNVCDSYGWKLVDGQCKSVCGDGIILGKEYCDDGNLIEFDGCYNCEYSCDSHCLKCFQGTCIQCPIGLYENQSYCLNKCGDGVLATQYEQCEDANTDNNDGCNSNCQIEKFWKCYLVDSLSFCIYNISPSIKLTTPLNSYGQNQEVILSFSEEVKLNSTSITEEIFIQLIHVSISNLQDTDYTYEIVPILSVDYTLQPVSYKIKLNFYKSVIGPILIVNINCDQLVNQYENQLASNQQTILLKDPFTLSSTQKMVAANAALFNEFVIYSLISIACFAFISGNLEIFWNLIDTLQQLSYMKYLNLQFPQNLSIYFEVFTLVTIQPITDKIKLSGFFEEIFQFSSPYIPAYGRFEVFSINCYFGINLQSFVIILILGFINYIIAYLIQLLLTSFKYYNWPIIVDQRYLEQTTKIIKAIYFVQRICKSYYQYFLYSGIVRIYLSNFYDLMFSALLQVANFQSYDSITEISSFLALSILILNFAFIFQMYSYLSTRKTLSKRFSIFFEGLEIKENLWNKQFITIVLIKKTIFIANLILIQTIPPVQPILTSLISGFYSIYVYRMRPFANKFENYKIIVTECLIAIIAILFSVSESLLLFSYIDYVSFLGWMEIAGFSVILLNSLFIDFYQQLGKPTRQIYEIIKKCGTKTTLDNSNSTILKEGVIEFF</sequence>
<feature type="chain" id="PRO_5035714909" evidence="5">
    <location>
        <begin position="19"/>
        <end position="2487"/>
    </location>
</feature>
<dbReference type="NCBIfam" id="TIGR02232">
    <property type="entry name" value="myxo_disulf_rpt"/>
    <property type="match status" value="2"/>
</dbReference>
<dbReference type="Proteomes" id="UP000689195">
    <property type="component" value="Unassembled WGS sequence"/>
</dbReference>
<reference evidence="6" key="1">
    <citation type="submission" date="2021-01" db="EMBL/GenBank/DDBJ databases">
        <authorList>
            <consortium name="Genoscope - CEA"/>
            <person name="William W."/>
        </authorList>
    </citation>
    <scope>NUCLEOTIDE SEQUENCE</scope>
</reference>
<comment type="caution">
    <text evidence="6">The sequence shown here is derived from an EMBL/GenBank/DDBJ whole genome shotgun (WGS) entry which is preliminary data.</text>
</comment>
<gene>
    <name evidence="6" type="ORF">PPENT_87.1.T1270053</name>
</gene>
<feature type="transmembrane region" description="Helical" evidence="4">
    <location>
        <begin position="2133"/>
        <end position="2149"/>
    </location>
</feature>
<keyword evidence="1 5" id="KW-0732">Signal</keyword>
<evidence type="ECO:0000256" key="4">
    <source>
        <dbReference type="SAM" id="Phobius"/>
    </source>
</evidence>
<proteinExistence type="predicted"/>
<feature type="transmembrane region" description="Helical" evidence="4">
    <location>
        <begin position="2340"/>
        <end position="2358"/>
    </location>
</feature>
<organism evidence="6 7">
    <name type="scientific">Paramecium pentaurelia</name>
    <dbReference type="NCBI Taxonomy" id="43138"/>
    <lineage>
        <taxon>Eukaryota</taxon>
        <taxon>Sar</taxon>
        <taxon>Alveolata</taxon>
        <taxon>Ciliophora</taxon>
        <taxon>Intramacronucleata</taxon>
        <taxon>Oligohymenophorea</taxon>
        <taxon>Peniculida</taxon>
        <taxon>Parameciidae</taxon>
        <taxon>Paramecium</taxon>
    </lineage>
</organism>
<dbReference type="SMART" id="SM00639">
    <property type="entry name" value="PSA"/>
    <property type="match status" value="20"/>
</dbReference>
<evidence type="ECO:0000256" key="5">
    <source>
        <dbReference type="SAM" id="SignalP"/>
    </source>
</evidence>
<evidence type="ECO:0000256" key="3">
    <source>
        <dbReference type="ARBA" id="ARBA00023157"/>
    </source>
</evidence>
<dbReference type="EMBL" id="CAJJDO010000127">
    <property type="protein sequence ID" value="CAD8201265.1"/>
    <property type="molecule type" value="Genomic_DNA"/>
</dbReference>
<feature type="transmembrane region" description="Helical" evidence="4">
    <location>
        <begin position="2289"/>
        <end position="2312"/>
    </location>
</feature>
<keyword evidence="4" id="KW-0472">Membrane</keyword>
<evidence type="ECO:0000256" key="1">
    <source>
        <dbReference type="ARBA" id="ARBA00022729"/>
    </source>
</evidence>
<keyword evidence="2" id="KW-0677">Repeat</keyword>
<feature type="transmembrane region" description="Helical" evidence="4">
    <location>
        <begin position="2191"/>
        <end position="2212"/>
    </location>
</feature>
<feature type="transmembrane region" description="Helical" evidence="4">
    <location>
        <begin position="2088"/>
        <end position="2113"/>
    </location>
</feature>
<keyword evidence="4" id="KW-0812">Transmembrane</keyword>